<dbReference type="InterPro" id="IPR000866">
    <property type="entry name" value="AhpC/TSA"/>
</dbReference>
<accession>A0ABT7PNK8</accession>
<evidence type="ECO:0000259" key="1">
    <source>
        <dbReference type="PROSITE" id="PS51352"/>
    </source>
</evidence>
<gene>
    <name evidence="2" type="ORF">QTN89_21760</name>
</gene>
<dbReference type="RefSeq" id="WP_289165728.1">
    <property type="nucleotide sequence ID" value="NZ_JASZZN010000018.1"/>
</dbReference>
<dbReference type="PROSITE" id="PS51257">
    <property type="entry name" value="PROKAR_LIPOPROTEIN"/>
    <property type="match status" value="1"/>
</dbReference>
<dbReference type="PANTHER" id="PTHR43640:SF1">
    <property type="entry name" value="THIOREDOXIN-DEPENDENT PEROXIREDOXIN"/>
    <property type="match status" value="1"/>
</dbReference>
<dbReference type="Pfam" id="PF00578">
    <property type="entry name" value="AhpC-TSA"/>
    <property type="match status" value="1"/>
</dbReference>
<dbReference type="PROSITE" id="PS51352">
    <property type="entry name" value="THIOREDOXIN_2"/>
    <property type="match status" value="1"/>
</dbReference>
<dbReference type="EMBL" id="JASZZN010000018">
    <property type="protein sequence ID" value="MDM4018090.1"/>
    <property type="molecule type" value="Genomic_DNA"/>
</dbReference>
<reference evidence="2 3" key="1">
    <citation type="submission" date="2023-06" db="EMBL/GenBank/DDBJ databases">
        <title>Roseiconus lacunae JC819 isolated from Gulf of Mannar region, Tamil Nadu.</title>
        <authorList>
            <person name="Pk S."/>
            <person name="Ch S."/>
            <person name="Ch V.R."/>
        </authorList>
    </citation>
    <scope>NUCLEOTIDE SEQUENCE [LARGE SCALE GENOMIC DNA]</scope>
    <source>
        <strain evidence="2 3">JC819</strain>
    </source>
</reference>
<protein>
    <submittedName>
        <fullName evidence="2">Thioredoxin family protein</fullName>
    </submittedName>
</protein>
<comment type="caution">
    <text evidence="2">The sequence shown here is derived from an EMBL/GenBank/DDBJ whole genome shotgun (WGS) entry which is preliminary data.</text>
</comment>
<feature type="domain" description="Thioredoxin" evidence="1">
    <location>
        <begin position="35"/>
        <end position="186"/>
    </location>
</feature>
<dbReference type="CDD" id="cd02969">
    <property type="entry name" value="PRX_like1"/>
    <property type="match status" value="1"/>
</dbReference>
<evidence type="ECO:0000313" key="3">
    <source>
        <dbReference type="Proteomes" id="UP001239462"/>
    </source>
</evidence>
<proteinExistence type="predicted"/>
<evidence type="ECO:0000313" key="2">
    <source>
        <dbReference type="EMBL" id="MDM4018090.1"/>
    </source>
</evidence>
<sequence length="213" mass="23737">MACLKSLSITNVFAACCFLSIWAGNVDAGKYNTTIDIGEKAPQWKDLPGTDGESHSLSDLKDAPAVIVVFTCNSCPYAIDAEERLIKLAESLAPQGIKVVAINVNKVEEDRMPAMKARAAEKKYPFTYLFDESQQIAKQFGAKYTPEFFLLDRERRIAYMGSLDDSPDGSEVTKSYLKDAIDALMNGQTVQVAETVPIGCRIRIERERRRRSR</sequence>
<dbReference type="InterPro" id="IPR047262">
    <property type="entry name" value="PRX-like1"/>
</dbReference>
<dbReference type="Proteomes" id="UP001239462">
    <property type="component" value="Unassembled WGS sequence"/>
</dbReference>
<keyword evidence="3" id="KW-1185">Reference proteome</keyword>
<dbReference type="InterPro" id="IPR013766">
    <property type="entry name" value="Thioredoxin_domain"/>
</dbReference>
<dbReference type="InterPro" id="IPR036249">
    <property type="entry name" value="Thioredoxin-like_sf"/>
</dbReference>
<dbReference type="SUPFAM" id="SSF52833">
    <property type="entry name" value="Thioredoxin-like"/>
    <property type="match status" value="1"/>
</dbReference>
<dbReference type="Gene3D" id="3.40.30.10">
    <property type="entry name" value="Glutaredoxin"/>
    <property type="match status" value="1"/>
</dbReference>
<dbReference type="PANTHER" id="PTHR43640">
    <property type="entry name" value="OS07G0260300 PROTEIN"/>
    <property type="match status" value="1"/>
</dbReference>
<organism evidence="2 3">
    <name type="scientific">Roseiconus lacunae</name>
    <dbReference type="NCBI Taxonomy" id="2605694"/>
    <lineage>
        <taxon>Bacteria</taxon>
        <taxon>Pseudomonadati</taxon>
        <taxon>Planctomycetota</taxon>
        <taxon>Planctomycetia</taxon>
        <taxon>Pirellulales</taxon>
        <taxon>Pirellulaceae</taxon>
        <taxon>Roseiconus</taxon>
    </lineage>
</organism>
<name>A0ABT7PNK8_9BACT</name>